<feature type="region of interest" description="Disordered" evidence="1">
    <location>
        <begin position="243"/>
        <end position="310"/>
    </location>
</feature>
<evidence type="ECO:0000313" key="3">
    <source>
        <dbReference type="EMBL" id="GGX87134.1"/>
    </source>
</evidence>
<dbReference type="RefSeq" id="WP_190022693.1">
    <property type="nucleotide sequence ID" value="NZ_BMUT01000007.1"/>
</dbReference>
<feature type="region of interest" description="Disordered" evidence="1">
    <location>
        <begin position="1"/>
        <end position="27"/>
    </location>
</feature>
<comment type="caution">
    <text evidence="3">The sequence shown here is derived from an EMBL/GenBank/DDBJ whole genome shotgun (WGS) entry which is preliminary data.</text>
</comment>
<feature type="region of interest" description="Disordered" evidence="1">
    <location>
        <begin position="46"/>
        <end position="99"/>
    </location>
</feature>
<protein>
    <recommendedName>
        <fullName evidence="2">PASTA domain-containing protein</fullName>
    </recommendedName>
</protein>
<dbReference type="CDD" id="cd06577">
    <property type="entry name" value="PASTA_pknB"/>
    <property type="match status" value="1"/>
</dbReference>
<proteinExistence type="predicted"/>
<reference evidence="4" key="1">
    <citation type="journal article" date="2019" name="Int. J. Syst. Evol. Microbiol.">
        <title>The Global Catalogue of Microorganisms (GCM) 10K type strain sequencing project: providing services to taxonomists for standard genome sequencing and annotation.</title>
        <authorList>
            <consortium name="The Broad Institute Genomics Platform"/>
            <consortium name="The Broad Institute Genome Sequencing Center for Infectious Disease"/>
            <person name="Wu L."/>
            <person name="Ma J."/>
        </authorList>
    </citation>
    <scope>NUCLEOTIDE SEQUENCE [LARGE SCALE GENOMIC DNA]</scope>
    <source>
        <strain evidence="4">JCM 4586</strain>
    </source>
</reference>
<evidence type="ECO:0000256" key="1">
    <source>
        <dbReference type="SAM" id="MobiDB-lite"/>
    </source>
</evidence>
<feature type="compositionally biased region" description="Basic and acidic residues" evidence="1">
    <location>
        <begin position="271"/>
        <end position="283"/>
    </location>
</feature>
<feature type="compositionally biased region" description="Low complexity" evidence="1">
    <location>
        <begin position="54"/>
        <end position="65"/>
    </location>
</feature>
<dbReference type="Proteomes" id="UP000659223">
    <property type="component" value="Unassembled WGS sequence"/>
</dbReference>
<sequence length="321" mass="34301">MPGPHTTPAPSGPPRDPEGEPRRRTPWSKAWKIAVPVAAVGLLGALLSDPPGEATQDTAADTKAAGAKRSHGMTSGTTGTRAATSTPEPARQPVPDYRGQNLDAAYGKARKAGFLVKSHDASEKDKFIRGRTPWTVCFQEPGRTGTQATLDFAVVPTDAPCPEEDGRPIPWPTMPDLVGKTWRTARVEITALGIPADHVRAQKAYRNDKLPGEGEYDDWRVCAHDPAKGEKAVSGTRVTLYLSSQDNGCPEPDRATGAALDLPDRDDDGDPDYRDPFPGDRNRNTAFPKGIPRLGDSDGSNGSSGGSHGDGRILCRHTRLC</sequence>
<dbReference type="Pfam" id="PF03793">
    <property type="entry name" value="PASTA"/>
    <property type="match status" value="1"/>
</dbReference>
<evidence type="ECO:0000259" key="2">
    <source>
        <dbReference type="PROSITE" id="PS51178"/>
    </source>
</evidence>
<evidence type="ECO:0000313" key="4">
    <source>
        <dbReference type="Proteomes" id="UP000659223"/>
    </source>
</evidence>
<name>A0ABQ2YK83_9ACTN</name>
<dbReference type="EMBL" id="BMUT01000007">
    <property type="protein sequence ID" value="GGX87134.1"/>
    <property type="molecule type" value="Genomic_DNA"/>
</dbReference>
<dbReference type="PROSITE" id="PS51178">
    <property type="entry name" value="PASTA"/>
    <property type="match status" value="1"/>
</dbReference>
<feature type="domain" description="PASTA" evidence="2">
    <location>
        <begin position="169"/>
        <end position="244"/>
    </location>
</feature>
<dbReference type="InterPro" id="IPR005543">
    <property type="entry name" value="PASTA_dom"/>
</dbReference>
<keyword evidence="4" id="KW-1185">Reference proteome</keyword>
<organism evidence="3 4">
    <name type="scientific">Streptomyces hiroshimensis</name>
    <dbReference type="NCBI Taxonomy" id="66424"/>
    <lineage>
        <taxon>Bacteria</taxon>
        <taxon>Bacillati</taxon>
        <taxon>Actinomycetota</taxon>
        <taxon>Actinomycetes</taxon>
        <taxon>Kitasatosporales</taxon>
        <taxon>Streptomycetaceae</taxon>
        <taxon>Streptomyces</taxon>
    </lineage>
</organism>
<dbReference type="Gene3D" id="3.30.10.20">
    <property type="match status" value="1"/>
</dbReference>
<accession>A0ABQ2YK83</accession>
<gene>
    <name evidence="3" type="ORF">GCM10010324_35790</name>
</gene>
<feature type="compositionally biased region" description="Low complexity" evidence="1">
    <location>
        <begin position="74"/>
        <end position="86"/>
    </location>
</feature>
<feature type="compositionally biased region" description="Pro residues" evidence="1">
    <location>
        <begin position="1"/>
        <end position="14"/>
    </location>
</feature>